<evidence type="ECO:0000259" key="2">
    <source>
        <dbReference type="Pfam" id="PF22768"/>
    </source>
</evidence>
<dbReference type="Pfam" id="PF22768">
    <property type="entry name" value="SPP1_Dit"/>
    <property type="match status" value="1"/>
</dbReference>
<dbReference type="OrthoDB" id="424at10239"/>
<evidence type="ECO:0000259" key="1">
    <source>
        <dbReference type="Pfam" id="PF05709"/>
    </source>
</evidence>
<feature type="domain" description="Siphovirus-type tail component C-terminal" evidence="2">
    <location>
        <begin position="138"/>
        <end position="229"/>
    </location>
</feature>
<name>Q5YA60_9CAUD</name>
<dbReference type="Pfam" id="PF05709">
    <property type="entry name" value="Sipho_tail"/>
    <property type="match status" value="1"/>
</dbReference>
<protein>
    <submittedName>
        <fullName evidence="3">50</fullName>
    </submittedName>
</protein>
<proteinExistence type="predicted"/>
<sequence>MIFNGIKKDYLRVNRELFRPPTPPIEFQTRPLAKGGERVRKRRMTGMELPVPITIRSEQRIETLKEDLSNWLVHNEAKKLSFTDTPDRYYLARYQGMELREYPHYAKGTLMFYLPVAYRFGKDKTINVTTTQQQHEITGQESTPWTLEVTFSENRNRFEFWAGDNYLRLNYNFITGDKLIVEYTGRKVRLRDLDLRRTVSMSSHFEELGPGPVSMRASHPCTLTYTERYY</sequence>
<dbReference type="Gene3D" id="2.40.30.200">
    <property type="match status" value="1"/>
</dbReference>
<dbReference type="KEGG" id="vg:3197262"/>
<evidence type="ECO:0000313" key="4">
    <source>
        <dbReference type="Proteomes" id="UP000001585"/>
    </source>
</evidence>
<dbReference type="EMBL" id="AY616446">
    <property type="protein sequence ID" value="AAU85097.1"/>
    <property type="molecule type" value="Genomic_DNA"/>
</dbReference>
<dbReference type="InterPro" id="IPR054738">
    <property type="entry name" value="Siphovirus-type_tail_C"/>
</dbReference>
<dbReference type="InterPro" id="IPR008841">
    <property type="entry name" value="Siphovirus-type_tail_N"/>
</dbReference>
<accession>Q5YA60</accession>
<reference evidence="3 4" key="1">
    <citation type="journal article" date="2004" name="Extremophiles">
        <title>The Genome of BCJA1, a Bacteriophage Active Against the Alkaliphilic Bacterium, Bacillus clarkii.</title>
        <authorList>
            <person name="Kropinski A.M."/>
            <person name="Hayward M."/>
            <person name="Agnew D."/>
            <person name="Jarrell K.F."/>
        </authorList>
    </citation>
    <scope>NUCLEOTIDE SEQUENCE [LARGE SCALE GENOMIC DNA]</scope>
</reference>
<feature type="domain" description="Siphovirus-type tail component RIFT-related" evidence="1">
    <location>
        <begin position="20"/>
        <end position="112"/>
    </location>
</feature>
<keyword evidence="4" id="KW-1185">Reference proteome</keyword>
<dbReference type="InterPro" id="IPR006520">
    <property type="entry name" value="Dit_BPSPP_N"/>
</dbReference>
<evidence type="ECO:0000313" key="3">
    <source>
        <dbReference type="EMBL" id="AAU85097.1"/>
    </source>
</evidence>
<organism evidence="3 4">
    <name type="scientific">Bacillus phage BCASJ1c</name>
    <dbReference type="NCBI Taxonomy" id="294382"/>
    <lineage>
        <taxon>Viruses</taxon>
        <taxon>Duplodnaviria</taxon>
        <taxon>Heunggongvirae</taxon>
        <taxon>Uroviricota</taxon>
        <taxon>Caudoviricetes</taxon>
        <taxon>Jarrellvirus</taxon>
        <taxon>Jarrellvirus BCAJ1</taxon>
    </lineage>
</organism>
<dbReference type="RefSeq" id="YP_164428.1">
    <property type="nucleotide sequence ID" value="NC_006557.1"/>
</dbReference>
<dbReference type="Gene3D" id="2.60.120.860">
    <property type="match status" value="1"/>
</dbReference>
<dbReference type="NCBIfam" id="TIGR01633">
    <property type="entry name" value="phi3626_gp14_N"/>
    <property type="match status" value="1"/>
</dbReference>
<gene>
    <name evidence="3" type="primary">50</name>
</gene>
<dbReference type="Proteomes" id="UP000001585">
    <property type="component" value="Segment"/>
</dbReference>